<reference evidence="4 5" key="1">
    <citation type="submission" date="2020-03" db="EMBL/GenBank/DDBJ databases">
        <title>Draft genome of Streptomyces sp. ventii, isolated from the Axial Seamount in the Pacific Ocean, and resequencing of the two type strains Streptomyces lonarensis strain NCL 716 and Streptomyces bohaiensis strain 11A07.</title>
        <authorList>
            <person name="Loughran R.M."/>
            <person name="Pfannmuller K.M."/>
            <person name="Wasson B.J."/>
            <person name="Deadmond M.C."/>
            <person name="Paddock B.E."/>
            <person name="Koyack M.J."/>
            <person name="Gallegos D.A."/>
            <person name="Mitchell E.A."/>
            <person name="Ushijima B."/>
            <person name="Saw J.H."/>
            <person name="Mcphail K.L."/>
            <person name="Videau P."/>
        </authorList>
    </citation>
    <scope>NUCLEOTIDE SEQUENCE [LARGE SCALE GENOMIC DNA]</scope>
    <source>
        <strain evidence="5">5675061</strain>
    </source>
</reference>
<dbReference type="SUPFAM" id="SSF55729">
    <property type="entry name" value="Acyl-CoA N-acyltransferases (Nat)"/>
    <property type="match status" value="1"/>
</dbReference>
<evidence type="ECO:0000313" key="4">
    <source>
        <dbReference type="EMBL" id="NJP67574.1"/>
    </source>
</evidence>
<keyword evidence="5" id="KW-1185">Reference proteome</keyword>
<gene>
    <name evidence="4" type="ORF">HCJ92_14990</name>
</gene>
<dbReference type="InterPro" id="IPR016181">
    <property type="entry name" value="Acyl_CoA_acyltransferase"/>
</dbReference>
<evidence type="ECO:0000256" key="1">
    <source>
        <dbReference type="ARBA" id="ARBA00022679"/>
    </source>
</evidence>
<feature type="domain" description="N-acetyltransferase" evidence="3">
    <location>
        <begin position="17"/>
        <end position="154"/>
    </location>
</feature>
<comment type="caution">
    <text evidence="4">The sequence shown here is derived from an EMBL/GenBank/DDBJ whole genome shotgun (WGS) entry which is preliminary data.</text>
</comment>
<dbReference type="Proteomes" id="UP000746503">
    <property type="component" value="Unassembled WGS sequence"/>
</dbReference>
<dbReference type="PANTHER" id="PTHR43877">
    <property type="entry name" value="AMINOALKYLPHOSPHONATE N-ACETYLTRANSFERASE-RELATED-RELATED"/>
    <property type="match status" value="1"/>
</dbReference>
<name>A0ABX1AKD2_9ACTN</name>
<evidence type="ECO:0000313" key="5">
    <source>
        <dbReference type="Proteomes" id="UP000746503"/>
    </source>
</evidence>
<dbReference type="EMBL" id="JAAVJB010000121">
    <property type="protein sequence ID" value="NJP67574.1"/>
    <property type="molecule type" value="Genomic_DNA"/>
</dbReference>
<organism evidence="4 5">
    <name type="scientific">Streptomyces spiramenti</name>
    <dbReference type="NCBI Taxonomy" id="2720606"/>
    <lineage>
        <taxon>Bacteria</taxon>
        <taxon>Bacillati</taxon>
        <taxon>Actinomycetota</taxon>
        <taxon>Actinomycetes</taxon>
        <taxon>Kitasatosporales</taxon>
        <taxon>Streptomycetaceae</taxon>
        <taxon>Streptomyces</taxon>
    </lineage>
</organism>
<dbReference type="Pfam" id="PF00583">
    <property type="entry name" value="Acetyltransf_1"/>
    <property type="match status" value="1"/>
</dbReference>
<keyword evidence="1" id="KW-0808">Transferase</keyword>
<accession>A0ABX1AKD2</accession>
<dbReference type="CDD" id="cd04301">
    <property type="entry name" value="NAT_SF"/>
    <property type="match status" value="1"/>
</dbReference>
<sequence length="157" mass="17347">MQLERDPWPTTRAGAEVEVRAAASEEEIMAASALFDHPVRAAWAERFLAERNHHLLFAYADNSPVGMVSGMEITHPDKGTEMLLHELGVDEEHRRRGVGTVLVRELLRTARERGCGGMWVPLETGNEPALRTYRSAGGARESDVAMVVWTISAPGSR</sequence>
<protein>
    <submittedName>
        <fullName evidence="4">GNAT family N-acetyltransferase</fullName>
    </submittedName>
</protein>
<keyword evidence="2" id="KW-0012">Acyltransferase</keyword>
<dbReference type="PROSITE" id="PS51186">
    <property type="entry name" value="GNAT"/>
    <property type="match status" value="1"/>
</dbReference>
<evidence type="ECO:0000259" key="3">
    <source>
        <dbReference type="PROSITE" id="PS51186"/>
    </source>
</evidence>
<dbReference type="Gene3D" id="3.40.630.30">
    <property type="match status" value="1"/>
</dbReference>
<dbReference type="InterPro" id="IPR000182">
    <property type="entry name" value="GNAT_dom"/>
</dbReference>
<proteinExistence type="predicted"/>
<evidence type="ECO:0000256" key="2">
    <source>
        <dbReference type="ARBA" id="ARBA00023315"/>
    </source>
</evidence>
<dbReference type="InterPro" id="IPR050832">
    <property type="entry name" value="Bact_Acetyltransf"/>
</dbReference>